<dbReference type="GO" id="GO:0045944">
    <property type="term" value="P:positive regulation of transcription by RNA polymerase II"/>
    <property type="evidence" value="ECO:0007669"/>
    <property type="project" value="InterPro"/>
</dbReference>
<dbReference type="GO" id="GO:0000987">
    <property type="term" value="F:cis-regulatory region sequence-specific DNA binding"/>
    <property type="evidence" value="ECO:0007669"/>
    <property type="project" value="InterPro"/>
</dbReference>
<comment type="subcellular location">
    <subcellularLocation>
        <location evidence="1">Nucleus</location>
    </subcellularLocation>
</comment>
<dbReference type="GO" id="GO:0000981">
    <property type="term" value="F:DNA-binding transcription factor activity, RNA polymerase II-specific"/>
    <property type="evidence" value="ECO:0007669"/>
    <property type="project" value="InterPro"/>
</dbReference>
<dbReference type="AlphaFoldDB" id="A0A834H8V7"/>
<evidence type="ECO:0000313" key="8">
    <source>
        <dbReference type="EMBL" id="KAF7148817.1"/>
    </source>
</evidence>
<protein>
    <recommendedName>
        <fullName evidence="7">MADS-box domain-containing protein</fullName>
    </recommendedName>
</protein>
<sequence>MIQQDEPHSGKRQSGLMKKANEIKILCDIEACLIIFGPYSPDPDVWPSQLGARCVILRFRNMSPLEQDMKRVDHESYVRSRFARKNEREGHDEAEEGEPTQ</sequence>
<dbReference type="GO" id="GO:0005634">
    <property type="term" value="C:nucleus"/>
    <property type="evidence" value="ECO:0007669"/>
    <property type="project" value="UniProtKB-SubCell"/>
</dbReference>
<dbReference type="EMBL" id="WJXA01000003">
    <property type="protein sequence ID" value="KAF7148817.1"/>
    <property type="molecule type" value="Genomic_DNA"/>
</dbReference>
<evidence type="ECO:0000256" key="3">
    <source>
        <dbReference type="ARBA" id="ARBA00023125"/>
    </source>
</evidence>
<comment type="caution">
    <text evidence="8">The sequence shown here is derived from an EMBL/GenBank/DDBJ whole genome shotgun (WGS) entry which is preliminary data.</text>
</comment>
<dbReference type="Pfam" id="PF00319">
    <property type="entry name" value="SRF-TF"/>
    <property type="match status" value="1"/>
</dbReference>
<evidence type="ECO:0000313" key="9">
    <source>
        <dbReference type="Proteomes" id="UP000626092"/>
    </source>
</evidence>
<keyword evidence="2" id="KW-0805">Transcription regulation</keyword>
<evidence type="ECO:0000256" key="1">
    <source>
        <dbReference type="ARBA" id="ARBA00004123"/>
    </source>
</evidence>
<dbReference type="Proteomes" id="UP000626092">
    <property type="component" value="Unassembled WGS sequence"/>
</dbReference>
<evidence type="ECO:0000256" key="4">
    <source>
        <dbReference type="ARBA" id="ARBA00023163"/>
    </source>
</evidence>
<evidence type="ECO:0000259" key="7">
    <source>
        <dbReference type="PROSITE" id="PS50066"/>
    </source>
</evidence>
<dbReference type="SUPFAM" id="SSF55455">
    <property type="entry name" value="SRF-like"/>
    <property type="match status" value="1"/>
</dbReference>
<feature type="compositionally biased region" description="Acidic residues" evidence="6">
    <location>
        <begin position="92"/>
        <end position="101"/>
    </location>
</feature>
<proteinExistence type="predicted"/>
<keyword evidence="3" id="KW-0238">DNA-binding</keyword>
<keyword evidence="5" id="KW-0539">Nucleus</keyword>
<dbReference type="OrthoDB" id="779403at2759"/>
<evidence type="ECO:0000256" key="5">
    <source>
        <dbReference type="ARBA" id="ARBA00023242"/>
    </source>
</evidence>
<evidence type="ECO:0000256" key="2">
    <source>
        <dbReference type="ARBA" id="ARBA00023015"/>
    </source>
</evidence>
<dbReference type="GO" id="GO:0046983">
    <property type="term" value="F:protein dimerization activity"/>
    <property type="evidence" value="ECO:0007669"/>
    <property type="project" value="InterPro"/>
</dbReference>
<accession>A0A834H8V7</accession>
<dbReference type="Gene3D" id="3.40.1810.10">
    <property type="entry name" value="Transcription factor, MADS-box"/>
    <property type="match status" value="1"/>
</dbReference>
<dbReference type="CDD" id="cd00266">
    <property type="entry name" value="MADS_SRF_like"/>
    <property type="match status" value="1"/>
</dbReference>
<dbReference type="InterPro" id="IPR033897">
    <property type="entry name" value="SRF-like_MADS-box"/>
</dbReference>
<dbReference type="InterPro" id="IPR036879">
    <property type="entry name" value="TF_MADSbox_sf"/>
</dbReference>
<dbReference type="SMART" id="SM00432">
    <property type="entry name" value="MADS"/>
    <property type="match status" value="1"/>
</dbReference>
<keyword evidence="9" id="KW-1185">Reference proteome</keyword>
<organism evidence="8 9">
    <name type="scientific">Rhododendron simsii</name>
    <name type="common">Sims's rhododendron</name>
    <dbReference type="NCBI Taxonomy" id="118357"/>
    <lineage>
        <taxon>Eukaryota</taxon>
        <taxon>Viridiplantae</taxon>
        <taxon>Streptophyta</taxon>
        <taxon>Embryophyta</taxon>
        <taxon>Tracheophyta</taxon>
        <taxon>Spermatophyta</taxon>
        <taxon>Magnoliopsida</taxon>
        <taxon>eudicotyledons</taxon>
        <taxon>Gunneridae</taxon>
        <taxon>Pentapetalae</taxon>
        <taxon>asterids</taxon>
        <taxon>Ericales</taxon>
        <taxon>Ericaceae</taxon>
        <taxon>Ericoideae</taxon>
        <taxon>Rhodoreae</taxon>
        <taxon>Rhododendron</taxon>
    </lineage>
</organism>
<dbReference type="PROSITE" id="PS50066">
    <property type="entry name" value="MADS_BOX_2"/>
    <property type="match status" value="1"/>
</dbReference>
<reference evidence="8" key="1">
    <citation type="submission" date="2019-11" db="EMBL/GenBank/DDBJ databases">
        <authorList>
            <person name="Liu Y."/>
            <person name="Hou J."/>
            <person name="Li T.-Q."/>
            <person name="Guan C.-H."/>
            <person name="Wu X."/>
            <person name="Wu H.-Z."/>
            <person name="Ling F."/>
            <person name="Zhang R."/>
            <person name="Shi X.-G."/>
            <person name="Ren J.-P."/>
            <person name="Chen E.-F."/>
            <person name="Sun J.-M."/>
        </authorList>
    </citation>
    <scope>NUCLEOTIDE SEQUENCE</scope>
    <source>
        <strain evidence="8">Adult_tree_wgs_1</strain>
        <tissue evidence="8">Leaves</tissue>
    </source>
</reference>
<feature type="compositionally biased region" description="Basic and acidic residues" evidence="6">
    <location>
        <begin position="80"/>
        <end position="91"/>
    </location>
</feature>
<dbReference type="InterPro" id="IPR002100">
    <property type="entry name" value="TF_MADSbox"/>
</dbReference>
<name>A0A834H8V7_RHOSS</name>
<evidence type="ECO:0000256" key="6">
    <source>
        <dbReference type="SAM" id="MobiDB-lite"/>
    </source>
</evidence>
<dbReference type="PRINTS" id="PR00404">
    <property type="entry name" value="MADSDOMAIN"/>
</dbReference>
<feature type="region of interest" description="Disordered" evidence="6">
    <location>
        <begin position="80"/>
        <end position="101"/>
    </location>
</feature>
<keyword evidence="4" id="KW-0804">Transcription</keyword>
<feature type="domain" description="MADS-box" evidence="7">
    <location>
        <begin position="11"/>
        <end position="37"/>
    </location>
</feature>
<gene>
    <name evidence="8" type="ORF">RHSIM_Rhsim03G0076100</name>
</gene>